<dbReference type="OrthoDB" id="9796999at2"/>
<reference evidence="1 2" key="1">
    <citation type="submission" date="2017-02" db="EMBL/GenBank/DDBJ databases">
        <authorList>
            <person name="Peterson S.W."/>
        </authorList>
    </citation>
    <scope>NUCLEOTIDE SEQUENCE [LARGE SCALE GENOMIC DNA]</scope>
    <source>
        <strain evidence="1 2">DSM 45154</strain>
    </source>
</reference>
<dbReference type="Proteomes" id="UP000190637">
    <property type="component" value="Unassembled WGS sequence"/>
</dbReference>
<organism evidence="1 2">
    <name type="scientific">Marinactinospora thermotolerans DSM 45154</name>
    <dbReference type="NCBI Taxonomy" id="1122192"/>
    <lineage>
        <taxon>Bacteria</taxon>
        <taxon>Bacillati</taxon>
        <taxon>Actinomycetota</taxon>
        <taxon>Actinomycetes</taxon>
        <taxon>Streptosporangiales</taxon>
        <taxon>Nocardiopsidaceae</taxon>
        <taxon>Marinactinospora</taxon>
    </lineage>
</organism>
<dbReference type="RefSeq" id="WP_078761053.1">
    <property type="nucleotide sequence ID" value="NZ_FUWS01000004.1"/>
</dbReference>
<name>A0A1T4P7K1_9ACTN</name>
<dbReference type="Pfam" id="PF13376">
    <property type="entry name" value="OmdA"/>
    <property type="match status" value="1"/>
</dbReference>
<sequence length="193" mass="21072">MRPTFFSTVAELRAWLTANHASATEVWVGLPDHDHVGEQAPSWAETLDQALCFGWVDTARVRVDAHHHAVRLAPCPPGDRFQELRAARVAELAERGLVHPAGHAAFGPSASAQAGPCPHGPGDELCDSYLALFQANPPAWAFFRAQDLPYRRAATSWVMDAEDEETSARRLSALVAASARARRLPLRPLSRPV</sequence>
<protein>
    <submittedName>
        <fullName evidence="1">Uncharacterized conserved protein YdeI, YjbR/CyaY-like superfamily, DUF1801 family</fullName>
    </submittedName>
</protein>
<evidence type="ECO:0000313" key="1">
    <source>
        <dbReference type="EMBL" id="SJZ87555.1"/>
    </source>
</evidence>
<proteinExistence type="predicted"/>
<dbReference type="EMBL" id="FUWS01000004">
    <property type="protein sequence ID" value="SJZ87555.1"/>
    <property type="molecule type" value="Genomic_DNA"/>
</dbReference>
<evidence type="ECO:0000313" key="2">
    <source>
        <dbReference type="Proteomes" id="UP000190637"/>
    </source>
</evidence>
<keyword evidence="2" id="KW-1185">Reference proteome</keyword>
<gene>
    <name evidence="1" type="ORF">SAMN02745673_01667</name>
</gene>
<accession>A0A1T4P7K1</accession>
<dbReference type="AlphaFoldDB" id="A0A1T4P7K1"/>